<dbReference type="Gene3D" id="3.40.50.1010">
    <property type="entry name" value="5'-nuclease"/>
    <property type="match status" value="1"/>
</dbReference>
<evidence type="ECO:0000259" key="1">
    <source>
        <dbReference type="Pfam" id="PF01936"/>
    </source>
</evidence>
<organism evidence="2 3">
    <name type="scientific">Methanocorpusculum petauri</name>
    <dbReference type="NCBI Taxonomy" id="3002863"/>
    <lineage>
        <taxon>Archaea</taxon>
        <taxon>Methanobacteriati</taxon>
        <taxon>Methanobacteriota</taxon>
        <taxon>Stenosarchaea group</taxon>
        <taxon>Methanomicrobia</taxon>
        <taxon>Methanomicrobiales</taxon>
        <taxon>Methanocorpusculaceae</taxon>
        <taxon>Methanocorpusculum</taxon>
    </lineage>
</organism>
<dbReference type="InterPro" id="IPR021139">
    <property type="entry name" value="NYN"/>
</dbReference>
<name>A0ABT4IG91_9EURY</name>
<feature type="domain" description="NYN" evidence="1">
    <location>
        <begin position="4"/>
        <end position="163"/>
    </location>
</feature>
<evidence type="ECO:0000313" key="2">
    <source>
        <dbReference type="EMBL" id="MCZ0860753.1"/>
    </source>
</evidence>
<dbReference type="Proteomes" id="UP001141422">
    <property type="component" value="Unassembled WGS sequence"/>
</dbReference>
<proteinExistence type="predicted"/>
<dbReference type="InterPro" id="IPR047140">
    <property type="entry name" value="LabA"/>
</dbReference>
<keyword evidence="3" id="KW-1185">Reference proteome</keyword>
<dbReference type="RefSeq" id="WP_268924951.1">
    <property type="nucleotide sequence ID" value="NZ_JAPTGB010000010.1"/>
</dbReference>
<reference evidence="2" key="1">
    <citation type="submission" date="2022-12" db="EMBL/GenBank/DDBJ databases">
        <title>Isolation and characterisation of novel Methanocorpusculum spp. from native Australian herbivores indicates the genus is ancestrally host-associated.</title>
        <authorList>
            <person name="Volmer J.G."/>
            <person name="Soo R.M."/>
            <person name="Evans P.N."/>
            <person name="Hoedt E.C."/>
            <person name="Astorga Alsina A.L."/>
            <person name="Woodcroft B.J."/>
            <person name="Tyson G.W."/>
            <person name="Hugenholtz P."/>
            <person name="Morrison M."/>
        </authorList>
    </citation>
    <scope>NUCLEOTIDE SEQUENCE</scope>
    <source>
        <strain evidence="2">MG</strain>
    </source>
</reference>
<accession>A0ABT4IG91</accession>
<comment type="caution">
    <text evidence="2">The sequence shown here is derived from an EMBL/GenBank/DDBJ whole genome shotgun (WGS) entry which is preliminary data.</text>
</comment>
<dbReference type="PANTHER" id="PTHR35458">
    <property type="entry name" value="SLR0755 PROTEIN"/>
    <property type="match status" value="1"/>
</dbReference>
<dbReference type="PANTHER" id="PTHR35458:SF8">
    <property type="entry name" value="SLR0650 PROTEIN"/>
    <property type="match status" value="1"/>
</dbReference>
<protein>
    <submittedName>
        <fullName evidence="2">NYN domain-containing protein</fullName>
    </submittedName>
</protein>
<sequence>MTGKVAVFVDGGYLDHLRDHRRVGRLDLEKLVHSAVGDGELLRAYYYTCMPFQGEPPTEEERGRYAKKDQFLSVVRRLPRFEVRLGKIQRIGDDVRQKRVDILLAIELVSLAWKGSIDLAVVIAGDSDFVPAVEQAKDAGVVVRLLYFRESCHDELLDAVDERVEITQVLVDFCQRDE</sequence>
<evidence type="ECO:0000313" key="3">
    <source>
        <dbReference type="Proteomes" id="UP001141422"/>
    </source>
</evidence>
<dbReference type="Pfam" id="PF01936">
    <property type="entry name" value="NYN"/>
    <property type="match status" value="1"/>
</dbReference>
<gene>
    <name evidence="2" type="ORF">O0S10_05840</name>
</gene>
<dbReference type="EMBL" id="JAPTGB010000010">
    <property type="protein sequence ID" value="MCZ0860753.1"/>
    <property type="molecule type" value="Genomic_DNA"/>
</dbReference>